<dbReference type="AlphaFoldDB" id="A0A2R6C3P8"/>
<reference evidence="1 2" key="1">
    <citation type="submission" date="2017-04" db="EMBL/GenBank/DDBJ databases">
        <title>Novel microbial lineages endemic to geothermal iron-oxide mats fill important gaps in the evolutionary history of Archaea.</title>
        <authorList>
            <person name="Jay Z.J."/>
            <person name="Beam J.P."/>
            <person name="Dlakic M."/>
            <person name="Rusch D.B."/>
            <person name="Kozubal M.A."/>
            <person name="Inskeep W.P."/>
        </authorList>
    </citation>
    <scope>NUCLEOTIDE SEQUENCE [LARGE SCALE GENOMIC DNA]</scope>
    <source>
        <strain evidence="1">ECH_B_SAG-G16</strain>
    </source>
</reference>
<name>A0A2R6C3P8_9ARCH</name>
<sequence length="111" mass="12230">MEISQVQPTVNKTWVEQFISVVDRTDVSPPWKGEGSLPRGSSFPPSVRGYIPHLVGSRGRQRSPHMNRELSLPSSSPLREILVAPPTVPLSPQSSWGGASLASLRFEKRDI</sequence>
<dbReference type="EMBL" id="NEXO01000027">
    <property type="protein sequence ID" value="PSO05517.1"/>
    <property type="molecule type" value="Genomic_DNA"/>
</dbReference>
<gene>
    <name evidence="1" type="ORF">B9Q13_01685</name>
</gene>
<dbReference type="Proteomes" id="UP000241886">
    <property type="component" value="Unassembled WGS sequence"/>
</dbReference>
<protein>
    <submittedName>
        <fullName evidence="1">Uncharacterized protein</fullName>
    </submittedName>
</protein>
<proteinExistence type="predicted"/>
<accession>A0A2R6C3P8</accession>
<evidence type="ECO:0000313" key="2">
    <source>
        <dbReference type="Proteomes" id="UP000241886"/>
    </source>
</evidence>
<comment type="caution">
    <text evidence="1">The sequence shown here is derived from an EMBL/GenBank/DDBJ whole genome shotgun (WGS) entry which is preliminary data.</text>
</comment>
<evidence type="ECO:0000313" key="1">
    <source>
        <dbReference type="EMBL" id="PSO05517.1"/>
    </source>
</evidence>
<organism evidence="1 2">
    <name type="scientific">Candidatus Marsarchaeota G2 archaeon ECH_B_SAG-G16</name>
    <dbReference type="NCBI Taxonomy" id="1978167"/>
    <lineage>
        <taxon>Archaea</taxon>
        <taxon>Candidatus Marsarchaeota</taxon>
        <taxon>Candidatus Marsarchaeota group 2</taxon>
    </lineage>
</organism>